<dbReference type="GeneID" id="110784699"/>
<dbReference type="PANTHER" id="PTHR33116:SF84">
    <property type="entry name" value="RNA-DIRECTED DNA POLYMERASE"/>
    <property type="match status" value="1"/>
</dbReference>
<proteinExistence type="predicted"/>
<dbReference type="KEGG" id="soe:110784699"/>
<protein>
    <recommendedName>
        <fullName evidence="1">Reverse transcriptase zinc-binding domain-containing protein</fullName>
    </recommendedName>
</protein>
<dbReference type="RefSeq" id="XP_021844844.1">
    <property type="nucleotide sequence ID" value="XM_021989152.1"/>
</dbReference>
<dbReference type="InterPro" id="IPR026960">
    <property type="entry name" value="RVT-Znf"/>
</dbReference>
<dbReference type="AlphaFoldDB" id="A0A9R0I8Y1"/>
<reference evidence="3" key="2">
    <citation type="submission" date="2025-08" db="UniProtKB">
        <authorList>
            <consortium name="RefSeq"/>
        </authorList>
    </citation>
    <scope>IDENTIFICATION</scope>
    <source>
        <tissue evidence="3">Leaf</tissue>
    </source>
</reference>
<reference evidence="2" key="1">
    <citation type="journal article" date="2021" name="Nat. Commun.">
        <title>Genomic analyses provide insights into spinach domestication and the genetic basis of agronomic traits.</title>
        <authorList>
            <person name="Cai X."/>
            <person name="Sun X."/>
            <person name="Xu C."/>
            <person name="Sun H."/>
            <person name="Wang X."/>
            <person name="Ge C."/>
            <person name="Zhang Z."/>
            <person name="Wang Q."/>
            <person name="Fei Z."/>
            <person name="Jiao C."/>
            <person name="Wang Q."/>
        </authorList>
    </citation>
    <scope>NUCLEOTIDE SEQUENCE [LARGE SCALE GENOMIC DNA]</scope>
    <source>
        <strain evidence="2">cv. Varoflay</strain>
    </source>
</reference>
<sequence>MSELSHFQFHPRCKELKLTHLCFADDLILCSKGEFPSVYLLLQAFKLFSNSSGLLANKQKSAIYCCVDKMVARIKVWSSRNPSYTAIMQLINSVLMSIHMYWAQVFILPKKVLQEVTKVCRAFLWSGQAYSQKNSNISWESSCCDKKQGGLGFRDVVKWNITSIGKYVWAIASKQDNVWIKWVHAVYIKDGDWWEYKPVASASWYWKKICAMKERLKLVYTQTKLAAMPHYSVKTVYEKIIGPKPVIRWDNMVWNRLNIPKHRFVCWLAVQDRLQTTAKLARFGVSNTANCLICGQADKDHKHPLFACPYSSRCISALKTWLGITYSTGNLKQLMRCIAHGRMSKFRKQVSFAMLAAAVYDVWSSRNGCFWNASFPTVQNMVARVKQNVRDRILVVLPKNVTRRDSLWFATL</sequence>
<dbReference type="PANTHER" id="PTHR33116">
    <property type="entry name" value="REVERSE TRANSCRIPTASE ZINC-BINDING DOMAIN-CONTAINING PROTEIN-RELATED-RELATED"/>
    <property type="match status" value="1"/>
</dbReference>
<dbReference type="OrthoDB" id="1254364at2759"/>
<feature type="domain" description="Reverse transcriptase zinc-binding" evidence="1">
    <location>
        <begin position="231"/>
        <end position="313"/>
    </location>
</feature>
<keyword evidence="2" id="KW-1185">Reference proteome</keyword>
<evidence type="ECO:0000313" key="3">
    <source>
        <dbReference type="RefSeq" id="XP_021844844.1"/>
    </source>
</evidence>
<evidence type="ECO:0000259" key="1">
    <source>
        <dbReference type="Pfam" id="PF13966"/>
    </source>
</evidence>
<accession>A0A9R0I8Y1</accession>
<dbReference type="Proteomes" id="UP000813463">
    <property type="component" value="Chromosome 6"/>
</dbReference>
<name>A0A9R0I8Y1_SPIOL</name>
<organism evidence="2 3">
    <name type="scientific">Spinacia oleracea</name>
    <name type="common">Spinach</name>
    <dbReference type="NCBI Taxonomy" id="3562"/>
    <lineage>
        <taxon>Eukaryota</taxon>
        <taxon>Viridiplantae</taxon>
        <taxon>Streptophyta</taxon>
        <taxon>Embryophyta</taxon>
        <taxon>Tracheophyta</taxon>
        <taxon>Spermatophyta</taxon>
        <taxon>Magnoliopsida</taxon>
        <taxon>eudicotyledons</taxon>
        <taxon>Gunneridae</taxon>
        <taxon>Pentapetalae</taxon>
        <taxon>Caryophyllales</taxon>
        <taxon>Chenopodiaceae</taxon>
        <taxon>Chenopodioideae</taxon>
        <taxon>Anserineae</taxon>
        <taxon>Spinacia</taxon>
    </lineage>
</organism>
<dbReference type="Pfam" id="PF13966">
    <property type="entry name" value="zf-RVT"/>
    <property type="match status" value="1"/>
</dbReference>
<gene>
    <name evidence="3" type="primary">LOC110784699</name>
</gene>
<evidence type="ECO:0000313" key="2">
    <source>
        <dbReference type="Proteomes" id="UP000813463"/>
    </source>
</evidence>